<dbReference type="InterPro" id="IPR050945">
    <property type="entry name" value="LMO_RBTN_TF"/>
</dbReference>
<evidence type="ECO:0000256" key="1">
    <source>
        <dbReference type="ARBA" id="ARBA00022723"/>
    </source>
</evidence>
<accession>A0ABN8MWU3</accession>
<protein>
    <recommendedName>
        <fullName evidence="6">LIM zinc-binding domain-containing protein</fullName>
    </recommendedName>
</protein>
<keyword evidence="2" id="KW-0677">Repeat</keyword>
<dbReference type="Pfam" id="PF00412">
    <property type="entry name" value="LIM"/>
    <property type="match status" value="2"/>
</dbReference>
<feature type="domain" description="LIM zinc-binding" evidence="6">
    <location>
        <begin position="99"/>
        <end position="161"/>
    </location>
</feature>
<evidence type="ECO:0000313" key="8">
    <source>
        <dbReference type="Proteomes" id="UP001159405"/>
    </source>
</evidence>
<proteinExistence type="predicted"/>
<dbReference type="PANTHER" id="PTHR45787">
    <property type="entry name" value="LD11652P"/>
    <property type="match status" value="1"/>
</dbReference>
<evidence type="ECO:0000256" key="4">
    <source>
        <dbReference type="ARBA" id="ARBA00023038"/>
    </source>
</evidence>
<sequence>MQVTIPLSKIKSAFLHLGDENKRKDKKAGLENPRKTCAQCCKSIEGKFLLRALDQFWHEECLKCSYCSTQLTELSFKFYFKGDLILCKRDYIRLFGATGICSQCFKQIPPLDMVMRAREHIYHLDCFACQVCHYRFCVGDKFYLHYNSVLCEDHYYDINNHFYRAPFFT</sequence>
<name>A0ABN8MWU3_9CNID</name>
<dbReference type="InterPro" id="IPR001781">
    <property type="entry name" value="Znf_LIM"/>
</dbReference>
<gene>
    <name evidence="7" type="ORF">PLOB_00031217</name>
</gene>
<evidence type="ECO:0000259" key="6">
    <source>
        <dbReference type="PROSITE" id="PS50023"/>
    </source>
</evidence>
<comment type="caution">
    <text evidence="7">The sequence shown here is derived from an EMBL/GenBank/DDBJ whole genome shotgun (WGS) entry which is preliminary data.</text>
</comment>
<dbReference type="Proteomes" id="UP001159405">
    <property type="component" value="Unassembled WGS sequence"/>
</dbReference>
<dbReference type="PROSITE" id="PS50023">
    <property type="entry name" value="LIM_DOMAIN_2"/>
    <property type="match status" value="2"/>
</dbReference>
<keyword evidence="4 5" id="KW-0440">LIM domain</keyword>
<keyword evidence="1 5" id="KW-0479">Metal-binding</keyword>
<dbReference type="SUPFAM" id="SSF57716">
    <property type="entry name" value="Glucocorticoid receptor-like (DNA-binding domain)"/>
    <property type="match status" value="2"/>
</dbReference>
<dbReference type="PANTHER" id="PTHR45787:SF1">
    <property type="entry name" value="LIM ZINC-BINDING DOMAIN-CONTAINING PROTEIN"/>
    <property type="match status" value="1"/>
</dbReference>
<evidence type="ECO:0000313" key="7">
    <source>
        <dbReference type="EMBL" id="CAH3035872.1"/>
    </source>
</evidence>
<reference evidence="7 8" key="1">
    <citation type="submission" date="2022-05" db="EMBL/GenBank/DDBJ databases">
        <authorList>
            <consortium name="Genoscope - CEA"/>
            <person name="William W."/>
        </authorList>
    </citation>
    <scope>NUCLEOTIDE SEQUENCE [LARGE SCALE GENOMIC DNA]</scope>
</reference>
<keyword evidence="3 5" id="KW-0862">Zinc</keyword>
<dbReference type="Gene3D" id="2.10.110.10">
    <property type="entry name" value="Cysteine Rich Protein"/>
    <property type="match status" value="2"/>
</dbReference>
<organism evidence="7 8">
    <name type="scientific">Porites lobata</name>
    <dbReference type="NCBI Taxonomy" id="104759"/>
    <lineage>
        <taxon>Eukaryota</taxon>
        <taxon>Metazoa</taxon>
        <taxon>Cnidaria</taxon>
        <taxon>Anthozoa</taxon>
        <taxon>Hexacorallia</taxon>
        <taxon>Scleractinia</taxon>
        <taxon>Fungiina</taxon>
        <taxon>Poritidae</taxon>
        <taxon>Porites</taxon>
    </lineage>
</organism>
<keyword evidence="8" id="KW-1185">Reference proteome</keyword>
<evidence type="ECO:0000256" key="3">
    <source>
        <dbReference type="ARBA" id="ARBA00022833"/>
    </source>
</evidence>
<feature type="domain" description="LIM zinc-binding" evidence="6">
    <location>
        <begin position="35"/>
        <end position="97"/>
    </location>
</feature>
<dbReference type="SMART" id="SM00132">
    <property type="entry name" value="LIM"/>
    <property type="match status" value="2"/>
</dbReference>
<evidence type="ECO:0000256" key="5">
    <source>
        <dbReference type="PROSITE-ProRule" id="PRU00125"/>
    </source>
</evidence>
<dbReference type="PROSITE" id="PS00478">
    <property type="entry name" value="LIM_DOMAIN_1"/>
    <property type="match status" value="2"/>
</dbReference>
<dbReference type="EMBL" id="CALNXK010000004">
    <property type="protein sequence ID" value="CAH3035872.1"/>
    <property type="molecule type" value="Genomic_DNA"/>
</dbReference>
<evidence type="ECO:0000256" key="2">
    <source>
        <dbReference type="ARBA" id="ARBA00022737"/>
    </source>
</evidence>